<accession>A0A7S0RNX5</accession>
<dbReference type="PROSITE" id="PS51212">
    <property type="entry name" value="WSC"/>
    <property type="match status" value="1"/>
</dbReference>
<dbReference type="EMBL" id="HBFB01019914">
    <property type="protein sequence ID" value="CAD8683398.1"/>
    <property type="molecule type" value="Transcribed_RNA"/>
</dbReference>
<dbReference type="Pfam" id="PF01822">
    <property type="entry name" value="WSC"/>
    <property type="match status" value="1"/>
</dbReference>
<dbReference type="SMART" id="SM00321">
    <property type="entry name" value="WSC"/>
    <property type="match status" value="1"/>
</dbReference>
<gene>
    <name evidence="2" type="ORF">CLEI1391_LOCUS11205</name>
</gene>
<evidence type="ECO:0000313" key="2">
    <source>
        <dbReference type="EMBL" id="CAD8683398.1"/>
    </source>
</evidence>
<dbReference type="InterPro" id="IPR002889">
    <property type="entry name" value="WSC_carb-bd"/>
</dbReference>
<organism evidence="2">
    <name type="scientific">Chlamydomonas leiostraca</name>
    <dbReference type="NCBI Taxonomy" id="1034604"/>
    <lineage>
        <taxon>Eukaryota</taxon>
        <taxon>Viridiplantae</taxon>
        <taxon>Chlorophyta</taxon>
        <taxon>core chlorophytes</taxon>
        <taxon>Chlorophyceae</taxon>
        <taxon>CS clade</taxon>
        <taxon>Chlamydomonadales</taxon>
        <taxon>Chlamydomonadaceae</taxon>
        <taxon>Chlamydomonas</taxon>
    </lineage>
</organism>
<reference evidence="2" key="1">
    <citation type="submission" date="2021-01" db="EMBL/GenBank/DDBJ databases">
        <authorList>
            <person name="Corre E."/>
            <person name="Pelletier E."/>
            <person name="Niang G."/>
            <person name="Scheremetjew M."/>
            <person name="Finn R."/>
            <person name="Kale V."/>
            <person name="Holt S."/>
            <person name="Cochrane G."/>
            <person name="Meng A."/>
            <person name="Brown T."/>
            <person name="Cohen L."/>
        </authorList>
    </citation>
    <scope>NUCLEOTIDE SEQUENCE</scope>
    <source>
        <strain evidence="2">SAG 11-49</strain>
    </source>
</reference>
<evidence type="ECO:0000259" key="1">
    <source>
        <dbReference type="PROSITE" id="PS51212"/>
    </source>
</evidence>
<proteinExistence type="predicted"/>
<dbReference type="AlphaFoldDB" id="A0A7S0RNX5"/>
<protein>
    <recommendedName>
        <fullName evidence="1">WSC domain-containing protein</fullName>
    </recommendedName>
</protein>
<feature type="domain" description="WSC" evidence="1">
    <location>
        <begin position="9"/>
        <end position="105"/>
    </location>
</feature>
<sequence>MSALPAVPPIKPLGCWRDDSSGVAAARLLPVLLVGGPVPMTQQRCARLAQLRGYPIFGLQFFSECWAGWDLARAQSLGPATCDKPCTADARQTCGGDWANTLFSF</sequence>
<name>A0A7S0RNX5_9CHLO</name>